<comment type="subcellular location">
    <subcellularLocation>
        <location evidence="1">Cell inner membrane</location>
        <topology evidence="1">Single-pass membrane protein</topology>
        <orientation evidence="1">Periplasmic side</orientation>
    </subcellularLocation>
</comment>
<comment type="similarity">
    <text evidence="2">Belongs to the TonB family.</text>
</comment>
<dbReference type="NCBIfam" id="TIGR01352">
    <property type="entry name" value="tonB_Cterm"/>
    <property type="match status" value="1"/>
</dbReference>
<dbReference type="SUPFAM" id="SSF74653">
    <property type="entry name" value="TolA/TonB C-terminal domain"/>
    <property type="match status" value="1"/>
</dbReference>
<evidence type="ECO:0000259" key="11">
    <source>
        <dbReference type="PROSITE" id="PS52015"/>
    </source>
</evidence>
<gene>
    <name evidence="12" type="ORF">EF096_12545</name>
</gene>
<feature type="transmembrane region" description="Helical" evidence="10">
    <location>
        <begin position="10"/>
        <end position="29"/>
    </location>
</feature>
<keyword evidence="3" id="KW-0813">Transport</keyword>
<proteinExistence type="inferred from homology"/>
<dbReference type="PANTHER" id="PTHR33446">
    <property type="entry name" value="PROTEIN TONB-RELATED"/>
    <property type="match status" value="1"/>
</dbReference>
<keyword evidence="7" id="KW-0653">Protein transport</keyword>
<dbReference type="InterPro" id="IPR006260">
    <property type="entry name" value="TonB/TolA_C"/>
</dbReference>
<evidence type="ECO:0000256" key="1">
    <source>
        <dbReference type="ARBA" id="ARBA00004383"/>
    </source>
</evidence>
<evidence type="ECO:0000256" key="7">
    <source>
        <dbReference type="ARBA" id="ARBA00022927"/>
    </source>
</evidence>
<dbReference type="InterPro" id="IPR037682">
    <property type="entry name" value="TonB_C"/>
</dbReference>
<evidence type="ECO:0000256" key="4">
    <source>
        <dbReference type="ARBA" id="ARBA00022475"/>
    </source>
</evidence>
<feature type="domain" description="TonB C-terminal" evidence="11">
    <location>
        <begin position="142"/>
        <end position="232"/>
    </location>
</feature>
<evidence type="ECO:0000256" key="10">
    <source>
        <dbReference type="SAM" id="Phobius"/>
    </source>
</evidence>
<keyword evidence="4" id="KW-1003">Cell membrane</keyword>
<evidence type="ECO:0000256" key="3">
    <source>
        <dbReference type="ARBA" id="ARBA00022448"/>
    </source>
</evidence>
<keyword evidence="5" id="KW-0997">Cell inner membrane</keyword>
<evidence type="ECO:0000313" key="12">
    <source>
        <dbReference type="EMBL" id="ROZ83675.1"/>
    </source>
</evidence>
<accession>A0ABX9XGK0</accession>
<sequence>MKQTRQGNSLLWWCVLGTSVVAHGLWLYVCSDSMLAMPLSQTPTASAAPLTLQFVQMAPAEEPSAQPSSPVMPSAKTVRHAPAASVAAAPIAKMPEPVVAAQHPVEAQEREPAGISASRHAQVTADVQQLASAPLAQTSPVITSAPDYLAPPAAPEYPPMARKRGWEGKVWLEIPVSAQGLSGEPVVLRSSGFELLDRAAITAALQWRFRPEQRAGRPVDTRVQVPVAFALR</sequence>
<protein>
    <submittedName>
        <fullName evidence="12">Energy transducer TonB</fullName>
    </submittedName>
</protein>
<dbReference type="Gene3D" id="3.30.1150.10">
    <property type="match status" value="1"/>
</dbReference>
<dbReference type="EMBL" id="RKKU01000015">
    <property type="protein sequence ID" value="ROZ83675.1"/>
    <property type="molecule type" value="Genomic_DNA"/>
</dbReference>
<evidence type="ECO:0000256" key="2">
    <source>
        <dbReference type="ARBA" id="ARBA00006555"/>
    </source>
</evidence>
<keyword evidence="9 10" id="KW-0472">Membrane</keyword>
<dbReference type="PROSITE" id="PS52015">
    <property type="entry name" value="TONB_CTD"/>
    <property type="match status" value="1"/>
</dbReference>
<dbReference type="InterPro" id="IPR051045">
    <property type="entry name" value="TonB-dependent_transducer"/>
</dbReference>
<evidence type="ECO:0000256" key="9">
    <source>
        <dbReference type="ARBA" id="ARBA00023136"/>
    </source>
</evidence>
<organism evidence="12 13">
    <name type="scientific">Pseudomonas neustonica</name>
    <dbReference type="NCBI Taxonomy" id="2487346"/>
    <lineage>
        <taxon>Bacteria</taxon>
        <taxon>Pseudomonadati</taxon>
        <taxon>Pseudomonadota</taxon>
        <taxon>Gammaproteobacteria</taxon>
        <taxon>Pseudomonadales</taxon>
        <taxon>Pseudomonadaceae</taxon>
        <taxon>Pseudomonas</taxon>
    </lineage>
</organism>
<evidence type="ECO:0000256" key="8">
    <source>
        <dbReference type="ARBA" id="ARBA00022989"/>
    </source>
</evidence>
<keyword evidence="8 10" id="KW-1133">Transmembrane helix</keyword>
<keyword evidence="6 10" id="KW-0812">Transmembrane</keyword>
<dbReference type="Pfam" id="PF03544">
    <property type="entry name" value="TonB_C"/>
    <property type="match status" value="1"/>
</dbReference>
<evidence type="ECO:0000256" key="5">
    <source>
        <dbReference type="ARBA" id="ARBA00022519"/>
    </source>
</evidence>
<evidence type="ECO:0000256" key="6">
    <source>
        <dbReference type="ARBA" id="ARBA00022692"/>
    </source>
</evidence>
<name>A0ABX9XGK0_9PSED</name>
<dbReference type="Proteomes" id="UP000275199">
    <property type="component" value="Unassembled WGS sequence"/>
</dbReference>
<evidence type="ECO:0000313" key="13">
    <source>
        <dbReference type="Proteomes" id="UP000275199"/>
    </source>
</evidence>
<reference evidence="12 13" key="1">
    <citation type="submission" date="2018-11" db="EMBL/GenBank/DDBJ databases">
        <authorList>
            <person name="Jang G.I."/>
            <person name="Hwang C.Y."/>
        </authorList>
    </citation>
    <scope>NUCLEOTIDE SEQUENCE [LARGE SCALE GENOMIC DNA]</scope>
    <source>
        <strain evidence="12 13">SSM26</strain>
    </source>
</reference>
<comment type="caution">
    <text evidence="12">The sequence shown here is derived from an EMBL/GenBank/DDBJ whole genome shotgun (WGS) entry which is preliminary data.</text>
</comment>
<dbReference type="RefSeq" id="WP_123889970.1">
    <property type="nucleotide sequence ID" value="NZ_JBPYCX010000016.1"/>
</dbReference>
<keyword evidence="13" id="KW-1185">Reference proteome</keyword>